<reference evidence="3" key="1">
    <citation type="submission" date="2021-06" db="EMBL/GenBank/DDBJ databases">
        <authorList>
            <person name="Hodson N. C."/>
            <person name="Mongue J. A."/>
            <person name="Jaron S. K."/>
        </authorList>
    </citation>
    <scope>NUCLEOTIDE SEQUENCE</scope>
</reference>
<name>A0A8J2KI13_9HEXA</name>
<evidence type="ECO:0000313" key="4">
    <source>
        <dbReference type="Proteomes" id="UP000708208"/>
    </source>
</evidence>
<feature type="region of interest" description="Disordered" evidence="1">
    <location>
        <begin position="52"/>
        <end position="119"/>
    </location>
</feature>
<dbReference type="AlphaFoldDB" id="A0A8J2KI13"/>
<sequence>MRFIYLVVLLAFIGATFAIPKESKKKIFKTRSDLPSNETLVAAEVSDRANVTVLEKDKPTETVKDEKVVEPPKEPSGGETISDIALDSNQEKEPHTEDNKVEGETTVVPLPKPSYLSEF</sequence>
<keyword evidence="2" id="KW-0732">Signal</keyword>
<feature type="compositionally biased region" description="Basic and acidic residues" evidence="1">
    <location>
        <begin position="89"/>
        <end position="103"/>
    </location>
</feature>
<proteinExistence type="predicted"/>
<accession>A0A8J2KI13</accession>
<dbReference type="EMBL" id="CAJVCH010317741">
    <property type="protein sequence ID" value="CAG7786426.1"/>
    <property type="molecule type" value="Genomic_DNA"/>
</dbReference>
<organism evidence="3 4">
    <name type="scientific">Allacma fusca</name>
    <dbReference type="NCBI Taxonomy" id="39272"/>
    <lineage>
        <taxon>Eukaryota</taxon>
        <taxon>Metazoa</taxon>
        <taxon>Ecdysozoa</taxon>
        <taxon>Arthropoda</taxon>
        <taxon>Hexapoda</taxon>
        <taxon>Collembola</taxon>
        <taxon>Symphypleona</taxon>
        <taxon>Sminthuridae</taxon>
        <taxon>Allacma</taxon>
    </lineage>
</organism>
<dbReference type="Proteomes" id="UP000708208">
    <property type="component" value="Unassembled WGS sequence"/>
</dbReference>
<protein>
    <submittedName>
        <fullName evidence="3">Uncharacterized protein</fullName>
    </submittedName>
</protein>
<evidence type="ECO:0000256" key="2">
    <source>
        <dbReference type="SAM" id="SignalP"/>
    </source>
</evidence>
<keyword evidence="4" id="KW-1185">Reference proteome</keyword>
<comment type="caution">
    <text evidence="3">The sequence shown here is derived from an EMBL/GenBank/DDBJ whole genome shotgun (WGS) entry which is preliminary data.</text>
</comment>
<feature type="compositionally biased region" description="Basic and acidic residues" evidence="1">
    <location>
        <begin position="54"/>
        <end position="73"/>
    </location>
</feature>
<feature type="chain" id="PRO_5035289644" evidence="2">
    <location>
        <begin position="19"/>
        <end position="119"/>
    </location>
</feature>
<evidence type="ECO:0000256" key="1">
    <source>
        <dbReference type="SAM" id="MobiDB-lite"/>
    </source>
</evidence>
<gene>
    <name evidence="3" type="ORF">AFUS01_LOCUS24995</name>
</gene>
<feature type="signal peptide" evidence="2">
    <location>
        <begin position="1"/>
        <end position="18"/>
    </location>
</feature>
<evidence type="ECO:0000313" key="3">
    <source>
        <dbReference type="EMBL" id="CAG7786426.1"/>
    </source>
</evidence>